<proteinExistence type="inferred from homology"/>
<evidence type="ECO:0000256" key="10">
    <source>
        <dbReference type="PIRSR" id="PIRSR004803-1"/>
    </source>
</evidence>
<feature type="binding site" evidence="12">
    <location>
        <position position="75"/>
    </location>
    <ligand>
        <name>Zn(2+)</name>
        <dbReference type="ChEBI" id="CHEBI:29105"/>
        <label>1</label>
        <note>catalytic</note>
    </ligand>
</feature>
<dbReference type="Proteomes" id="UP000823634">
    <property type="component" value="Unassembled WGS sequence"/>
</dbReference>
<evidence type="ECO:0000256" key="5">
    <source>
        <dbReference type="ARBA" id="ARBA00022801"/>
    </source>
</evidence>
<dbReference type="GO" id="GO:0008270">
    <property type="term" value="F:zinc ion binding"/>
    <property type="evidence" value="ECO:0007669"/>
    <property type="project" value="InterPro"/>
</dbReference>
<keyword evidence="4 9" id="KW-0255">Endonuclease</keyword>
<feature type="binding site" evidence="12">
    <location>
        <position position="141"/>
    </location>
    <ligand>
        <name>Zn(2+)</name>
        <dbReference type="ChEBI" id="CHEBI:29105"/>
        <label>1</label>
        <note>catalytic</note>
    </ligand>
</feature>
<keyword evidence="2 9" id="KW-0540">Nuclease</keyword>
<dbReference type="Gene3D" id="3.40.50.10710">
    <property type="entry name" value="Metallo-hydrolase/oxidoreductase"/>
    <property type="match status" value="1"/>
</dbReference>
<keyword evidence="8 9" id="KW-0694">RNA-binding</keyword>
<name>A0A9D9GVH8_9FIRM</name>
<dbReference type="EMBL" id="JADINA010000033">
    <property type="protein sequence ID" value="MBO8426696.1"/>
    <property type="molecule type" value="Genomic_DNA"/>
</dbReference>
<dbReference type="InterPro" id="IPR041636">
    <property type="entry name" value="RNase_J_C"/>
</dbReference>
<evidence type="ECO:0000256" key="2">
    <source>
        <dbReference type="ARBA" id="ARBA00022722"/>
    </source>
</evidence>
<evidence type="ECO:0000256" key="3">
    <source>
        <dbReference type="ARBA" id="ARBA00022723"/>
    </source>
</evidence>
<dbReference type="SMART" id="SM00849">
    <property type="entry name" value="Lactamase_B"/>
    <property type="match status" value="1"/>
</dbReference>
<feature type="active site" description="Proton acceptor" evidence="10">
    <location>
        <position position="368"/>
    </location>
</feature>
<keyword evidence="1 9" id="KW-0963">Cytoplasm</keyword>
<evidence type="ECO:0000313" key="14">
    <source>
        <dbReference type="EMBL" id="MBO8426696.1"/>
    </source>
</evidence>
<reference evidence="14" key="1">
    <citation type="submission" date="2020-10" db="EMBL/GenBank/DDBJ databases">
        <authorList>
            <person name="Gilroy R."/>
        </authorList>
    </citation>
    <scope>NUCLEOTIDE SEQUENCE</scope>
    <source>
        <strain evidence="14">17113</strain>
    </source>
</reference>
<dbReference type="GO" id="GO:0006364">
    <property type="term" value="P:rRNA processing"/>
    <property type="evidence" value="ECO:0007669"/>
    <property type="project" value="UniProtKB-UniRule"/>
</dbReference>
<dbReference type="InterPro" id="IPR030854">
    <property type="entry name" value="RNase_J_bac"/>
</dbReference>
<comment type="subcellular location">
    <subcellularLocation>
        <location evidence="9">Cytoplasm</location>
    </subcellularLocation>
</comment>
<keyword evidence="12" id="KW-0106">Calcium</keyword>
<organism evidence="14 15">
    <name type="scientific">Candidatus Alloenteromonas pullistercoris</name>
    <dbReference type="NCBI Taxonomy" id="2840785"/>
    <lineage>
        <taxon>Bacteria</taxon>
        <taxon>Bacillati</taxon>
        <taxon>Bacillota</taxon>
        <taxon>Bacillota incertae sedis</taxon>
        <taxon>Candidatus Alloenteromonas</taxon>
    </lineage>
</organism>
<dbReference type="InterPro" id="IPR055132">
    <property type="entry name" value="RNase_J_b_CASP"/>
</dbReference>
<dbReference type="InterPro" id="IPR001279">
    <property type="entry name" value="Metallo-B-lactamas"/>
</dbReference>
<reference evidence="14" key="2">
    <citation type="journal article" date="2021" name="PeerJ">
        <title>Extensive microbial diversity within the chicken gut microbiome revealed by metagenomics and culture.</title>
        <authorList>
            <person name="Gilroy R."/>
            <person name="Ravi A."/>
            <person name="Getino M."/>
            <person name="Pursley I."/>
            <person name="Horton D.L."/>
            <person name="Alikhan N.F."/>
            <person name="Baker D."/>
            <person name="Gharbi K."/>
            <person name="Hall N."/>
            <person name="Watson M."/>
            <person name="Adriaenssens E.M."/>
            <person name="Foster-Nyarko E."/>
            <person name="Jarju S."/>
            <person name="Secka A."/>
            <person name="Antonio M."/>
            <person name="Oren A."/>
            <person name="Chaudhuri R.R."/>
            <person name="La Ragione R."/>
            <person name="Hildebrand F."/>
            <person name="Pallen M.J."/>
        </authorList>
    </citation>
    <scope>NUCLEOTIDE SEQUENCE</scope>
    <source>
        <strain evidence="14">17113</strain>
    </source>
</reference>
<dbReference type="Pfam" id="PF07521">
    <property type="entry name" value="RMMBL"/>
    <property type="match status" value="1"/>
</dbReference>
<comment type="similarity">
    <text evidence="9">Belongs to the metallo-beta-lactamase superfamily. RNA-metabolizing metallo-beta-lactamase-like family. Bacterial RNase J subfamily.</text>
</comment>
<evidence type="ECO:0000256" key="8">
    <source>
        <dbReference type="ARBA" id="ARBA00022884"/>
    </source>
</evidence>
<evidence type="ECO:0000256" key="6">
    <source>
        <dbReference type="ARBA" id="ARBA00022833"/>
    </source>
</evidence>
<dbReference type="Pfam" id="PF00753">
    <property type="entry name" value="Lactamase_B"/>
    <property type="match status" value="1"/>
</dbReference>
<comment type="cofactor">
    <cofactor evidence="12">
        <name>Zn(2+)</name>
        <dbReference type="ChEBI" id="CHEBI:29105"/>
    </cofactor>
    <text evidence="12">Binds 2 Zn(2+) ions per subunit. It is not clear if Zn(2+) or Mg(2+) is physiologically important.</text>
</comment>
<comment type="function">
    <text evidence="9">An RNase that has 5'-3' exonuclease and possibly endonuclease activity. Involved in maturation of rRNA and in some organisms also mRNA maturation and/or decay.</text>
</comment>
<gene>
    <name evidence="9" type="primary">rnj</name>
    <name evidence="14" type="ORF">IAC61_05220</name>
</gene>
<keyword evidence="7 9" id="KW-0269">Exonuclease</keyword>
<dbReference type="Gene3D" id="3.60.15.10">
    <property type="entry name" value="Ribonuclease Z/Hydroxyacylglutathione hydrolase-like"/>
    <property type="match status" value="1"/>
</dbReference>
<dbReference type="CDD" id="cd07714">
    <property type="entry name" value="RNaseJ_MBL-fold"/>
    <property type="match status" value="1"/>
</dbReference>
<dbReference type="PANTHER" id="PTHR43694:SF1">
    <property type="entry name" value="RIBONUCLEASE J"/>
    <property type="match status" value="1"/>
</dbReference>
<dbReference type="InterPro" id="IPR004613">
    <property type="entry name" value="RNase_J"/>
</dbReference>
<dbReference type="SUPFAM" id="SSF56281">
    <property type="entry name" value="Metallo-hydrolase/oxidoreductase"/>
    <property type="match status" value="1"/>
</dbReference>
<dbReference type="PIRSF" id="PIRSF004803">
    <property type="entry name" value="RnjA"/>
    <property type="match status" value="1"/>
</dbReference>
<dbReference type="AlphaFoldDB" id="A0A9D9GVH8"/>
<dbReference type="Pfam" id="PF22505">
    <property type="entry name" value="RNase_J_b_CASP"/>
    <property type="match status" value="1"/>
</dbReference>
<keyword evidence="6 12" id="KW-0862">Zinc</keyword>
<protein>
    <recommendedName>
        <fullName evidence="9">Ribonuclease J</fullName>
        <shortName evidence="9">RNase J</shortName>
        <ecNumber evidence="9">3.1.-.-</ecNumber>
    </recommendedName>
</protein>
<evidence type="ECO:0000256" key="12">
    <source>
        <dbReference type="PIRSR" id="PIRSR004803-3"/>
    </source>
</evidence>
<evidence type="ECO:0000256" key="1">
    <source>
        <dbReference type="ARBA" id="ARBA00022490"/>
    </source>
</evidence>
<feature type="binding site" evidence="12">
    <location>
        <position position="71"/>
    </location>
    <ligand>
        <name>Zn(2+)</name>
        <dbReference type="ChEBI" id="CHEBI:29105"/>
        <label>1</label>
        <note>catalytic</note>
    </ligand>
</feature>
<evidence type="ECO:0000256" key="4">
    <source>
        <dbReference type="ARBA" id="ARBA00022759"/>
    </source>
</evidence>
<dbReference type="GO" id="GO:0003723">
    <property type="term" value="F:RNA binding"/>
    <property type="evidence" value="ECO:0007669"/>
    <property type="project" value="UniProtKB-UniRule"/>
</dbReference>
<evidence type="ECO:0000313" key="15">
    <source>
        <dbReference type="Proteomes" id="UP000823634"/>
    </source>
</evidence>
<evidence type="ECO:0000256" key="7">
    <source>
        <dbReference type="ARBA" id="ARBA00022839"/>
    </source>
</evidence>
<dbReference type="InterPro" id="IPR042173">
    <property type="entry name" value="RNase_J_2"/>
</dbReference>
<comment type="caution">
    <text evidence="9">Lacks conserved residue(s) required for the propagation of feature annotation.</text>
</comment>
<comment type="caution">
    <text evidence="14">The sequence shown here is derived from an EMBL/GenBank/DDBJ whole genome shotgun (WGS) entry which is preliminary data.</text>
</comment>
<feature type="binding site" evidence="12">
    <location>
        <position position="76"/>
    </location>
    <ligand>
        <name>Zn(2+)</name>
        <dbReference type="ChEBI" id="CHEBI:29105"/>
        <label>1</label>
        <note>catalytic</note>
    </ligand>
</feature>
<evidence type="ECO:0000259" key="13">
    <source>
        <dbReference type="SMART" id="SM00849"/>
    </source>
</evidence>
<accession>A0A9D9GVH8</accession>
<feature type="binding site" evidence="11">
    <location>
        <begin position="231"/>
        <end position="233"/>
    </location>
    <ligand>
        <name>substrate</name>
    </ligand>
</feature>
<evidence type="ECO:0000256" key="9">
    <source>
        <dbReference type="HAMAP-Rule" id="MF_01491"/>
    </source>
</evidence>
<feature type="binding site" evidence="12">
    <location>
        <position position="444"/>
    </location>
    <ligand>
        <name>Ca(2+)</name>
        <dbReference type="ChEBI" id="CHEBI:29108"/>
    </ligand>
</feature>
<dbReference type="Gene3D" id="3.10.20.580">
    <property type="match status" value="1"/>
</dbReference>
<dbReference type="Pfam" id="PF17770">
    <property type="entry name" value="RNase_J_C"/>
    <property type="match status" value="1"/>
</dbReference>
<feature type="active site" description="Proton donor" evidence="10">
    <location>
        <position position="194"/>
    </location>
</feature>
<feature type="domain" description="Metallo-beta-lactamase" evidence="13">
    <location>
        <begin position="18"/>
        <end position="214"/>
    </location>
</feature>
<dbReference type="NCBIfam" id="TIGR00649">
    <property type="entry name" value="MG423"/>
    <property type="match status" value="1"/>
</dbReference>
<dbReference type="GO" id="GO:0004534">
    <property type="term" value="F:5'-3' RNA exonuclease activity"/>
    <property type="evidence" value="ECO:0007669"/>
    <property type="project" value="UniProtKB-UniRule"/>
</dbReference>
<feature type="binding site" evidence="12">
    <location>
        <position position="48"/>
    </location>
    <ligand>
        <name>Ca(2+)</name>
        <dbReference type="ChEBI" id="CHEBI:29108"/>
    </ligand>
</feature>
<feature type="binding site" evidence="12">
    <location>
        <position position="390"/>
    </location>
    <ligand>
        <name>Zn(2+)</name>
        <dbReference type="ChEBI" id="CHEBI:29105"/>
        <label>2</label>
        <note>catalytic</note>
    </ligand>
</feature>
<feature type="binding site" evidence="12">
    <location>
        <position position="163"/>
    </location>
    <ligand>
        <name>Zn(2+)</name>
        <dbReference type="ChEBI" id="CHEBI:29105"/>
        <label>1</label>
        <note>catalytic</note>
    </ligand>
</feature>
<dbReference type="EC" id="3.1.-.-" evidence="9"/>
<evidence type="ECO:0000256" key="11">
    <source>
        <dbReference type="PIRSR" id="PIRSR004803-2"/>
    </source>
</evidence>
<feature type="binding site" evidence="11">
    <location>
        <begin position="364"/>
        <end position="368"/>
    </location>
    <ligand>
        <name>substrate</name>
    </ligand>
</feature>
<dbReference type="PANTHER" id="PTHR43694">
    <property type="entry name" value="RIBONUCLEASE J"/>
    <property type="match status" value="1"/>
</dbReference>
<keyword evidence="3 12" id="KW-0479">Metal-binding</keyword>
<feature type="binding site" evidence="12">
    <location>
        <position position="73"/>
    </location>
    <ligand>
        <name>Zn(2+)</name>
        <dbReference type="ChEBI" id="CHEBI:29105"/>
        <label>1</label>
        <note>catalytic</note>
    </ligand>
</feature>
<dbReference type="GO" id="GO:0005737">
    <property type="term" value="C:cytoplasm"/>
    <property type="evidence" value="ECO:0007669"/>
    <property type="project" value="UniProtKB-SubCell"/>
</dbReference>
<sequence>MTNSPISIYALGGLGEVGKNTYCFESDRSIIMVDAGVRFPEANLPGVDYVIPDYTYLKNNRSKIKALFITHGHEDHIGGIPFLVRSIYIPVIYAPRLAAALIRHKLEDNRIKDPVKIVEYDTNSVIKVGDDFTVSFFRVTHSIPDSYGICIDTPQGRIVETGDFKIDLTPVGPKFELAKLTRLGIEGVDLLMADSTNAELEGYTPSETNVRSGVEEIFEKAPGRIIVSTFSSNINRIQQVVEVAVAHNRKICILGRSMKNVMSIAREYGYIKIPDASIIEEGMLRNHKLNQICIICTGSQGEPMAALSRIVSGDNKNTSIIPGDTVVFSSNPIPGNGMLVDRLVNNLVKQGADVKQNSIAFSLHSSGHPSRQELRLMQRLVNPRYFMPVHGEYRMLMLHGDIAKDLGMPKENVFICDNGDMLELYDHKVRKTGNRIPAEDVYIDGNDLDGVSGTTISERDVLKNEGMIAVIMTLSKEKGLVVPPIIYPRGFAASESSHVVRHAQMRAEEEVRREMESGEVDYAELKTSIRSVVGKYVERKTGRRPIVLPVVMSLDA</sequence>
<keyword evidence="5 9" id="KW-0378">Hydrolase</keyword>
<dbReference type="GO" id="GO:0004521">
    <property type="term" value="F:RNA endonuclease activity"/>
    <property type="evidence" value="ECO:0007669"/>
    <property type="project" value="UniProtKB-UniRule"/>
</dbReference>
<keyword evidence="9" id="KW-0698">rRNA processing</keyword>
<dbReference type="InterPro" id="IPR011108">
    <property type="entry name" value="RMMBL"/>
</dbReference>
<dbReference type="InterPro" id="IPR036866">
    <property type="entry name" value="RibonucZ/Hydroxyglut_hydro"/>
</dbReference>
<comment type="subunit">
    <text evidence="9">Homodimer, may be a subunit of the RNA degradosome.</text>
</comment>
<comment type="cofactor">
    <cofactor evidence="12">
        <name>Ca(2+)</name>
        <dbReference type="ChEBI" id="CHEBI:29108"/>
    </cofactor>
    <text evidence="12">Binds 1 Ca(2+) cation per subunit. Seen in 1 crystal structure, it is not clear if it is physiologically important.</text>
</comment>
<feature type="binding site" evidence="12">
    <location>
        <position position="46"/>
    </location>
    <ligand>
        <name>Ca(2+)</name>
        <dbReference type="ChEBI" id="CHEBI:29108"/>
    </ligand>
</feature>
<dbReference type="HAMAP" id="MF_01491">
    <property type="entry name" value="RNase_J_bact"/>
    <property type="match status" value="1"/>
</dbReference>